<dbReference type="SUPFAM" id="SSF53474">
    <property type="entry name" value="alpha/beta-Hydrolases"/>
    <property type="match status" value="1"/>
</dbReference>
<keyword evidence="4" id="KW-1185">Reference proteome</keyword>
<evidence type="ECO:0000313" key="4">
    <source>
        <dbReference type="Proteomes" id="UP000255355"/>
    </source>
</evidence>
<dbReference type="InterPro" id="IPR012908">
    <property type="entry name" value="PGAP1-ab_dom-like"/>
</dbReference>
<evidence type="ECO:0000259" key="2">
    <source>
        <dbReference type="Pfam" id="PF07819"/>
    </source>
</evidence>
<reference evidence="3 4" key="1">
    <citation type="submission" date="2018-07" db="EMBL/GenBank/DDBJ databases">
        <title>Genomic Encyclopedia of Type Strains, Phase IV (KMG-IV): sequencing the most valuable type-strain genomes for metagenomic binning, comparative biology and taxonomic classification.</title>
        <authorList>
            <person name="Goeker M."/>
        </authorList>
    </citation>
    <scope>NUCLEOTIDE SEQUENCE [LARGE SCALE GENOMIC DNA]</scope>
    <source>
        <strain evidence="3 4">DSM 44952</strain>
    </source>
</reference>
<dbReference type="EMBL" id="QQAZ01000019">
    <property type="protein sequence ID" value="RDI43643.1"/>
    <property type="molecule type" value="Genomic_DNA"/>
</dbReference>
<dbReference type="Gene3D" id="3.40.50.1820">
    <property type="entry name" value="alpha/beta hydrolase"/>
    <property type="match status" value="1"/>
</dbReference>
<feature type="domain" description="GPI inositol-deacylase PGAP1-like alpha/beta" evidence="2">
    <location>
        <begin position="37"/>
        <end position="170"/>
    </location>
</feature>
<organism evidence="3 4">
    <name type="scientific">Nocardia mexicana</name>
    <dbReference type="NCBI Taxonomy" id="279262"/>
    <lineage>
        <taxon>Bacteria</taxon>
        <taxon>Bacillati</taxon>
        <taxon>Actinomycetota</taxon>
        <taxon>Actinomycetes</taxon>
        <taxon>Mycobacteriales</taxon>
        <taxon>Nocardiaceae</taxon>
        <taxon>Nocardia</taxon>
    </lineage>
</organism>
<proteinExistence type="predicted"/>
<evidence type="ECO:0000313" key="3">
    <source>
        <dbReference type="EMBL" id="RDI43643.1"/>
    </source>
</evidence>
<evidence type="ECO:0000256" key="1">
    <source>
        <dbReference type="SAM" id="SignalP"/>
    </source>
</evidence>
<dbReference type="InterPro" id="IPR029058">
    <property type="entry name" value="AB_hydrolase_fold"/>
</dbReference>
<name>A0A370GNX2_9NOCA</name>
<dbReference type="Pfam" id="PF07819">
    <property type="entry name" value="PGAP1"/>
    <property type="match status" value="1"/>
</dbReference>
<dbReference type="AlphaFoldDB" id="A0A370GNX2"/>
<keyword evidence="1" id="KW-0732">Signal</keyword>
<protein>
    <submittedName>
        <fullName evidence="3">Triacylglycerol esterase/lipase EstA (Alpha/beta hydrolase family)</fullName>
    </submittedName>
</protein>
<feature type="chain" id="PRO_5017043347" evidence="1">
    <location>
        <begin position="32"/>
        <end position="297"/>
    </location>
</feature>
<dbReference type="GO" id="GO:0016788">
    <property type="term" value="F:hydrolase activity, acting on ester bonds"/>
    <property type="evidence" value="ECO:0007669"/>
    <property type="project" value="InterPro"/>
</dbReference>
<sequence length="297" mass="31522">MSTRRIRAAATLVATVTLGALAAAVAPTASAAPAANGGDPVFLVHGYNDSGDSDCASLWGNAIDYFGSKGIDKSSIHTVGYYAGDSNCEVDLGDADTNTRIKDVAAAFAHQIHNTNTSTGRSVDIVAHSMGGLVTRVALLGSAKGWEGFPAAKLQVGDVVTLSTPHQGIVDKSKYQSEQWDSMVPGSKFLEVLQAPENRLDQGWAQGVDWSVVGSDEDETANGDSGIDKDRPAQHKYRYLSDDKHDLSHTNMRKLAPGDGDYNLRYWNASEGKPHDTTNGWAPLETAFNALDRGGNA</sequence>
<accession>A0A370GNX2</accession>
<keyword evidence="3" id="KW-0378">Hydrolase</keyword>
<gene>
    <name evidence="3" type="ORF">DFR68_11930</name>
</gene>
<feature type="signal peptide" evidence="1">
    <location>
        <begin position="1"/>
        <end position="31"/>
    </location>
</feature>
<dbReference type="STRING" id="1210089.GCA_001613165_05996"/>
<comment type="caution">
    <text evidence="3">The sequence shown here is derived from an EMBL/GenBank/DDBJ whole genome shotgun (WGS) entry which is preliminary data.</text>
</comment>
<dbReference type="Proteomes" id="UP000255355">
    <property type="component" value="Unassembled WGS sequence"/>
</dbReference>